<dbReference type="EMBL" id="JBHSXS010000019">
    <property type="protein sequence ID" value="MFC6883403.1"/>
    <property type="molecule type" value="Genomic_DNA"/>
</dbReference>
<gene>
    <name evidence="2" type="ORF">ACFQKB_26840</name>
</gene>
<protein>
    <submittedName>
        <fullName evidence="2">ATP-binding protein</fullName>
    </submittedName>
</protein>
<dbReference type="InterPro" id="IPR027417">
    <property type="entry name" value="P-loop_NTPase"/>
</dbReference>
<dbReference type="Gene3D" id="3.40.50.300">
    <property type="entry name" value="P-loop containing nucleotide triphosphate hydrolases"/>
    <property type="match status" value="1"/>
</dbReference>
<evidence type="ECO:0000313" key="3">
    <source>
        <dbReference type="Proteomes" id="UP001596380"/>
    </source>
</evidence>
<keyword evidence="2" id="KW-0547">Nucleotide-binding</keyword>
<evidence type="ECO:0000259" key="1">
    <source>
        <dbReference type="Pfam" id="PF01695"/>
    </source>
</evidence>
<dbReference type="Proteomes" id="UP001596380">
    <property type="component" value="Unassembled WGS sequence"/>
</dbReference>
<dbReference type="InterPro" id="IPR002611">
    <property type="entry name" value="IstB_ATP-bd"/>
</dbReference>
<dbReference type="SUPFAM" id="SSF52540">
    <property type="entry name" value="P-loop containing nucleoside triphosphate hydrolases"/>
    <property type="match status" value="1"/>
</dbReference>
<proteinExistence type="predicted"/>
<accession>A0ABW2CS05</accession>
<keyword evidence="2" id="KW-0067">ATP-binding</keyword>
<feature type="domain" description="IstB-like ATP-binding" evidence="1">
    <location>
        <begin position="121"/>
        <end position="348"/>
    </location>
</feature>
<evidence type="ECO:0000313" key="2">
    <source>
        <dbReference type="EMBL" id="MFC6883403.1"/>
    </source>
</evidence>
<organism evidence="2 3">
    <name type="scientific">Actinomadura yumaensis</name>
    <dbReference type="NCBI Taxonomy" id="111807"/>
    <lineage>
        <taxon>Bacteria</taxon>
        <taxon>Bacillati</taxon>
        <taxon>Actinomycetota</taxon>
        <taxon>Actinomycetes</taxon>
        <taxon>Streptosporangiales</taxon>
        <taxon>Thermomonosporaceae</taxon>
        <taxon>Actinomadura</taxon>
    </lineage>
</organism>
<reference evidence="3" key="1">
    <citation type="journal article" date="2019" name="Int. J. Syst. Evol. Microbiol.">
        <title>The Global Catalogue of Microorganisms (GCM) 10K type strain sequencing project: providing services to taxonomists for standard genome sequencing and annotation.</title>
        <authorList>
            <consortium name="The Broad Institute Genomics Platform"/>
            <consortium name="The Broad Institute Genome Sequencing Center for Infectious Disease"/>
            <person name="Wu L."/>
            <person name="Ma J."/>
        </authorList>
    </citation>
    <scope>NUCLEOTIDE SEQUENCE [LARGE SCALE GENOMIC DNA]</scope>
    <source>
        <strain evidence="3">JCM 3369</strain>
    </source>
</reference>
<comment type="caution">
    <text evidence="2">The sequence shown here is derived from an EMBL/GenBank/DDBJ whole genome shotgun (WGS) entry which is preliminary data.</text>
</comment>
<dbReference type="Pfam" id="PF01695">
    <property type="entry name" value="IstB_IS21"/>
    <property type="match status" value="1"/>
</dbReference>
<name>A0ABW2CS05_9ACTN</name>
<keyword evidence="3" id="KW-1185">Reference proteome</keyword>
<dbReference type="GO" id="GO:0005524">
    <property type="term" value="F:ATP binding"/>
    <property type="evidence" value="ECO:0007669"/>
    <property type="project" value="UniProtKB-KW"/>
</dbReference>
<sequence length="353" mass="39318">MAIKPPSSAREAAERTAIAAQMNYASWDAFVEAMTRAATEAESGDDADSAEHYRALVDMAVTQALRKAEQPLVKSVPEQPGEDDGVVIPAARLPRRTNPDTPPQLDYRKDERLKRLVRDSRAAYDQMTPEQQAAYWARLDAEDAAEKATAHAAYLRRRYEEARPEAFADAAYGVLRDQQDPDAKTSMWLSSGHKNALIMGPSGHGKSYAAYAITNDAIEHGVWVEAWYVPDLVQALGAPDAHARYDETRSARREKLEGYLQDCPLLLLDDLGPEISSGFRASEWVAQLTTILNHRDTNPRARTIVVSNAETKQDATVGLERYGARVLTRIQNDCVGIWIEGECFRQQATWDPF</sequence>
<dbReference type="RefSeq" id="WP_378050230.1">
    <property type="nucleotide sequence ID" value="NZ_JBHSXE010000002.1"/>
</dbReference>